<dbReference type="EMBL" id="NMUH01002589">
    <property type="protein sequence ID" value="MQM00942.1"/>
    <property type="molecule type" value="Genomic_DNA"/>
</dbReference>
<organism evidence="1 2">
    <name type="scientific">Colocasia esculenta</name>
    <name type="common">Wild taro</name>
    <name type="synonym">Arum esculentum</name>
    <dbReference type="NCBI Taxonomy" id="4460"/>
    <lineage>
        <taxon>Eukaryota</taxon>
        <taxon>Viridiplantae</taxon>
        <taxon>Streptophyta</taxon>
        <taxon>Embryophyta</taxon>
        <taxon>Tracheophyta</taxon>
        <taxon>Spermatophyta</taxon>
        <taxon>Magnoliopsida</taxon>
        <taxon>Liliopsida</taxon>
        <taxon>Araceae</taxon>
        <taxon>Aroideae</taxon>
        <taxon>Colocasieae</taxon>
        <taxon>Colocasia</taxon>
    </lineage>
</organism>
<accession>A0A843VUG8</accession>
<keyword evidence="2" id="KW-1185">Reference proteome</keyword>
<gene>
    <name evidence="1" type="ORF">Taro_033693</name>
</gene>
<protein>
    <submittedName>
        <fullName evidence="1">Uncharacterized protein</fullName>
    </submittedName>
</protein>
<sequence length="277" mass="31191">PFREGIVEDVSDDVEEPSINSGGKRKSVASRISLLTRNTYHKSKKKRVHVHMKLVINRLNAHEEILCSLQYEVQSIFLSQSTDAKEIGVVKVELKKMRSTNTFCKGGVDTPHNGVDTIPQTQRQKAEEMLNCVDTSQKAGRHESQIPGIRLLRSTLIRIRSTLDLVPRTICLQNGTGGRRRMKVGRHCIISQNSLFSEVGQEVDTTTRAGTNTFCKGGVDTPHNGVDKIPQTQWQKAEEMLRLCRHERSTQDVGRSTLDHFPEQPVFRIGTGGRHHH</sequence>
<proteinExistence type="predicted"/>
<dbReference type="AlphaFoldDB" id="A0A843VUG8"/>
<evidence type="ECO:0000313" key="2">
    <source>
        <dbReference type="Proteomes" id="UP000652761"/>
    </source>
</evidence>
<feature type="non-terminal residue" evidence="1">
    <location>
        <position position="277"/>
    </location>
</feature>
<reference evidence="1" key="1">
    <citation type="submission" date="2017-07" db="EMBL/GenBank/DDBJ databases">
        <title>Taro Niue Genome Assembly and Annotation.</title>
        <authorList>
            <person name="Atibalentja N."/>
            <person name="Keating K."/>
            <person name="Fields C.J."/>
        </authorList>
    </citation>
    <scope>NUCLEOTIDE SEQUENCE</scope>
    <source>
        <strain evidence="1">Niue_2</strain>
        <tissue evidence="1">Leaf</tissue>
    </source>
</reference>
<evidence type="ECO:0000313" key="1">
    <source>
        <dbReference type="EMBL" id="MQM00942.1"/>
    </source>
</evidence>
<dbReference type="Proteomes" id="UP000652761">
    <property type="component" value="Unassembled WGS sequence"/>
</dbReference>
<comment type="caution">
    <text evidence="1">The sequence shown here is derived from an EMBL/GenBank/DDBJ whole genome shotgun (WGS) entry which is preliminary data.</text>
</comment>
<name>A0A843VUG8_COLES</name>